<dbReference type="HOGENOM" id="CLU_064352_1_0_1"/>
<evidence type="ECO:0008006" key="4">
    <source>
        <dbReference type="Google" id="ProtNLM"/>
    </source>
</evidence>
<accession>Q0CFW9</accession>
<dbReference type="AlphaFoldDB" id="Q0CFW9"/>
<reference evidence="3" key="1">
    <citation type="submission" date="2005-09" db="EMBL/GenBank/DDBJ databases">
        <title>Annotation of the Aspergillus terreus NIH2624 genome.</title>
        <authorList>
            <person name="Birren B.W."/>
            <person name="Lander E.S."/>
            <person name="Galagan J.E."/>
            <person name="Nusbaum C."/>
            <person name="Devon K."/>
            <person name="Henn M."/>
            <person name="Ma L.-J."/>
            <person name="Jaffe D.B."/>
            <person name="Butler J."/>
            <person name="Alvarez P."/>
            <person name="Gnerre S."/>
            <person name="Grabherr M."/>
            <person name="Kleber M."/>
            <person name="Mauceli E.W."/>
            <person name="Brockman W."/>
            <person name="Rounsley S."/>
            <person name="Young S.K."/>
            <person name="LaButti K."/>
            <person name="Pushparaj V."/>
            <person name="DeCaprio D."/>
            <person name="Crawford M."/>
            <person name="Koehrsen M."/>
            <person name="Engels R."/>
            <person name="Montgomery P."/>
            <person name="Pearson M."/>
            <person name="Howarth C."/>
            <person name="Larson L."/>
            <person name="Luoma S."/>
            <person name="White J."/>
            <person name="Alvarado L."/>
            <person name="Kodira C.D."/>
            <person name="Zeng Q."/>
            <person name="Oleary S."/>
            <person name="Yandava C."/>
            <person name="Denning D.W."/>
            <person name="Nierman W.C."/>
            <person name="Milne T."/>
            <person name="Madden K."/>
        </authorList>
    </citation>
    <scope>NUCLEOTIDE SEQUENCE [LARGE SCALE GENOMIC DNA]</scope>
    <source>
        <strain evidence="3">NIH 2624 / FGSC A1156</strain>
    </source>
</reference>
<feature type="compositionally biased region" description="Pro residues" evidence="1">
    <location>
        <begin position="86"/>
        <end position="101"/>
    </location>
</feature>
<evidence type="ECO:0000313" key="2">
    <source>
        <dbReference type="EMBL" id="EAU31677.1"/>
    </source>
</evidence>
<dbReference type="GO" id="GO:0006355">
    <property type="term" value="P:regulation of DNA-templated transcription"/>
    <property type="evidence" value="ECO:0007669"/>
    <property type="project" value="InterPro"/>
</dbReference>
<evidence type="ECO:0000256" key="1">
    <source>
        <dbReference type="SAM" id="MobiDB-lite"/>
    </source>
</evidence>
<dbReference type="GO" id="GO:0005634">
    <property type="term" value="C:nucleus"/>
    <property type="evidence" value="ECO:0007669"/>
    <property type="project" value="TreeGrafter"/>
</dbReference>
<gene>
    <name evidence="2" type="ORF">ATEG_07415</name>
</gene>
<evidence type="ECO:0000313" key="3">
    <source>
        <dbReference type="Proteomes" id="UP000007963"/>
    </source>
</evidence>
<protein>
    <recommendedName>
        <fullName evidence="4">HCNGP-like protein</fullName>
    </recommendedName>
</protein>
<dbReference type="VEuPathDB" id="FungiDB:ATEG_07415"/>
<dbReference type="GeneID" id="4322751"/>
<dbReference type="EMBL" id="CH476604">
    <property type="protein sequence ID" value="EAU31677.1"/>
    <property type="molecule type" value="Genomic_DNA"/>
</dbReference>
<sequence>MLGLGAYESSDEEPEQRQASPKQPEPVTATIPVHEPEPKDTRPIPEPTGPVLGPSHNDPQPSKPAPARDSSPFSTSRALIQDLTLPPVPNLDIPPSPPGSPNPAANAKFAHFLSLKKQNVHFNEKLASSSSLRNPSLLQKLMEHAEIDDQAQYSTSLPLEVWDVTRLPTWGYKEELLKAQKELQYKTEEQKLAGQRDTIDFVAATPDATRTESKPVSKTRPK</sequence>
<dbReference type="Pfam" id="PF07818">
    <property type="entry name" value="HCNGP"/>
    <property type="match status" value="1"/>
</dbReference>
<dbReference type="OMA" id="HAGIDEQ"/>
<dbReference type="RefSeq" id="XP_001216036.1">
    <property type="nucleotide sequence ID" value="XM_001216036.1"/>
</dbReference>
<dbReference type="PANTHER" id="PTHR13464">
    <property type="entry name" value="TRANSCRIPTIONAL REGULATOR PROTEIN HCNGP"/>
    <property type="match status" value="1"/>
</dbReference>
<dbReference type="STRING" id="341663.Q0CFW9"/>
<dbReference type="Proteomes" id="UP000007963">
    <property type="component" value="Unassembled WGS sequence"/>
</dbReference>
<feature type="compositionally biased region" description="Basic and acidic residues" evidence="1">
    <location>
        <begin position="34"/>
        <end position="43"/>
    </location>
</feature>
<dbReference type="eggNOG" id="ENOG502SBKG">
    <property type="taxonomic scope" value="Eukaryota"/>
</dbReference>
<dbReference type="InterPro" id="IPR012479">
    <property type="entry name" value="SAP30BP"/>
</dbReference>
<name>Q0CFW9_ASPTN</name>
<proteinExistence type="predicted"/>
<feature type="region of interest" description="Disordered" evidence="1">
    <location>
        <begin position="197"/>
        <end position="222"/>
    </location>
</feature>
<dbReference type="OrthoDB" id="1714508at2759"/>
<dbReference type="PANTHER" id="PTHR13464:SF0">
    <property type="entry name" value="SAP30-BINDING PROTEIN"/>
    <property type="match status" value="1"/>
</dbReference>
<organism evidence="2 3">
    <name type="scientific">Aspergillus terreus (strain NIH 2624 / FGSC A1156)</name>
    <dbReference type="NCBI Taxonomy" id="341663"/>
    <lineage>
        <taxon>Eukaryota</taxon>
        <taxon>Fungi</taxon>
        <taxon>Dikarya</taxon>
        <taxon>Ascomycota</taxon>
        <taxon>Pezizomycotina</taxon>
        <taxon>Eurotiomycetes</taxon>
        <taxon>Eurotiomycetidae</taxon>
        <taxon>Eurotiales</taxon>
        <taxon>Aspergillaceae</taxon>
        <taxon>Aspergillus</taxon>
        <taxon>Aspergillus subgen. Circumdati</taxon>
    </lineage>
</organism>
<feature type="region of interest" description="Disordered" evidence="1">
    <location>
        <begin position="1"/>
        <end position="105"/>
    </location>
</feature>